<reference evidence="2 3" key="1">
    <citation type="submission" date="2023-11" db="EMBL/GenBank/DDBJ databases">
        <title>Halocaridina rubra genome assembly.</title>
        <authorList>
            <person name="Smith C."/>
        </authorList>
    </citation>
    <scope>NUCLEOTIDE SEQUENCE [LARGE SCALE GENOMIC DNA]</scope>
    <source>
        <strain evidence="2">EP-1</strain>
        <tissue evidence="2">Whole</tissue>
    </source>
</reference>
<name>A0AAN9A2Z3_HALRR</name>
<evidence type="ECO:0000313" key="3">
    <source>
        <dbReference type="Proteomes" id="UP001381693"/>
    </source>
</evidence>
<gene>
    <name evidence="2" type="ORF">SK128_016969</name>
</gene>
<dbReference type="AlphaFoldDB" id="A0AAN9A2Z3"/>
<evidence type="ECO:0000256" key="1">
    <source>
        <dbReference type="SAM" id="MobiDB-lite"/>
    </source>
</evidence>
<sequence length="371" mass="40753">MGCLPDSGVLGLGILTAPVLVARGLSRRATRWFILHHQRHLQRLSVKRRTRKSRCVRDQTCSELLMPTPSESDGVRVRPVSEPAISQSTSLMEVVCHSLSENVGDECSPPQALSAPESYFQGQLGLEFSPEGERRNRRCCQDVVNNDGNILFPSRAFGPEQNPSQCPGPNSVFAHSCSLSLGSPGEITSIKNATSETAHDVSALVHSSFSADQSMKGLCVAQVHVDDVSQTRDSNLPLGGSSGCHLRNCGRQYSCSQLYNIGGHPHAVLSIVSNNNKCSLPNCGHLYSCHQLYGSPNNRYSNFEDFKIKDTNQSQPSSCDQFFTWNQLYGRTDSPRTSHDGISKDLILKDNKSLTTGKRQRHEESGSKYLM</sequence>
<comment type="caution">
    <text evidence="2">The sequence shown here is derived from an EMBL/GenBank/DDBJ whole genome shotgun (WGS) entry which is preliminary data.</text>
</comment>
<feature type="compositionally biased region" description="Basic and acidic residues" evidence="1">
    <location>
        <begin position="361"/>
        <end position="371"/>
    </location>
</feature>
<evidence type="ECO:0000313" key="2">
    <source>
        <dbReference type="EMBL" id="KAK7078651.1"/>
    </source>
</evidence>
<dbReference type="EMBL" id="JAXCGZ010007723">
    <property type="protein sequence ID" value="KAK7078651.1"/>
    <property type="molecule type" value="Genomic_DNA"/>
</dbReference>
<accession>A0AAN9A2Z3</accession>
<dbReference type="Proteomes" id="UP001381693">
    <property type="component" value="Unassembled WGS sequence"/>
</dbReference>
<organism evidence="2 3">
    <name type="scientific">Halocaridina rubra</name>
    <name type="common">Hawaiian red shrimp</name>
    <dbReference type="NCBI Taxonomy" id="373956"/>
    <lineage>
        <taxon>Eukaryota</taxon>
        <taxon>Metazoa</taxon>
        <taxon>Ecdysozoa</taxon>
        <taxon>Arthropoda</taxon>
        <taxon>Crustacea</taxon>
        <taxon>Multicrustacea</taxon>
        <taxon>Malacostraca</taxon>
        <taxon>Eumalacostraca</taxon>
        <taxon>Eucarida</taxon>
        <taxon>Decapoda</taxon>
        <taxon>Pleocyemata</taxon>
        <taxon>Caridea</taxon>
        <taxon>Atyoidea</taxon>
        <taxon>Atyidae</taxon>
        <taxon>Halocaridina</taxon>
    </lineage>
</organism>
<protein>
    <submittedName>
        <fullName evidence="2">Uncharacterized protein</fullName>
    </submittedName>
</protein>
<feature type="region of interest" description="Disordered" evidence="1">
    <location>
        <begin position="351"/>
        <end position="371"/>
    </location>
</feature>
<proteinExistence type="predicted"/>
<keyword evidence="3" id="KW-1185">Reference proteome</keyword>